<dbReference type="InterPro" id="IPR017927">
    <property type="entry name" value="FAD-bd_FR_type"/>
</dbReference>
<dbReference type="Pfam" id="PF08021">
    <property type="entry name" value="FAD_binding_9"/>
    <property type="match status" value="1"/>
</dbReference>
<dbReference type="InterPro" id="IPR013113">
    <property type="entry name" value="SIP_FAD-bd"/>
</dbReference>
<evidence type="ECO:0000256" key="1">
    <source>
        <dbReference type="ARBA" id="ARBA00035644"/>
    </source>
</evidence>
<organism evidence="3 4">
    <name type="scientific">Rhodanobacter caeni</name>
    <dbReference type="NCBI Taxonomy" id="657654"/>
    <lineage>
        <taxon>Bacteria</taxon>
        <taxon>Pseudomonadati</taxon>
        <taxon>Pseudomonadota</taxon>
        <taxon>Gammaproteobacteria</taxon>
        <taxon>Lysobacterales</taxon>
        <taxon>Rhodanobacteraceae</taxon>
        <taxon>Rhodanobacter</taxon>
    </lineage>
</organism>
<dbReference type="PANTHER" id="PTHR30157:SF0">
    <property type="entry name" value="NADPH-DEPENDENT FERRIC-CHELATE REDUCTASE"/>
    <property type="match status" value="1"/>
</dbReference>
<dbReference type="EMBL" id="BAAAFO010000004">
    <property type="protein sequence ID" value="GAA0261113.1"/>
    <property type="molecule type" value="Genomic_DNA"/>
</dbReference>
<dbReference type="InterPro" id="IPR039374">
    <property type="entry name" value="SIP_fam"/>
</dbReference>
<sequence>MPTHEHQTLRHPVVLRTLDVLRVERLTPHMQRVTFGGDELRGFLSAAPDNHVKLFFPNAAGELVTPTLGPNGPEYQPGLEPSPMRDYTPRHHDAARNELTIDFVLHGDGPASNWAAQAARGQRIGAGGPRGSFVVAGDFDRYVLVGDEAALPAVSRWLEEMPAGVHADVLMEIPGASDRQPLASAASFTVRWLHRDGVAAGHSVLLEQALRELPATPGDTFYWIAAESRRARAMRLFLDRERGVPREWIRATGYWKSEEDGDAQAPR</sequence>
<dbReference type="SUPFAM" id="SSF63380">
    <property type="entry name" value="Riboflavin synthase domain-like"/>
    <property type="match status" value="1"/>
</dbReference>
<dbReference type="Proteomes" id="UP001500657">
    <property type="component" value="Unassembled WGS sequence"/>
</dbReference>
<dbReference type="InterPro" id="IPR017938">
    <property type="entry name" value="Riboflavin_synthase-like_b-brl"/>
</dbReference>
<dbReference type="InterPro" id="IPR039261">
    <property type="entry name" value="FNR_nucleotide-bd"/>
</dbReference>
<gene>
    <name evidence="3" type="ORF">GCM10009126_28280</name>
</gene>
<evidence type="ECO:0000313" key="3">
    <source>
        <dbReference type="EMBL" id="GAA0261113.1"/>
    </source>
</evidence>
<dbReference type="PANTHER" id="PTHR30157">
    <property type="entry name" value="FERRIC REDUCTASE, NADPH-DEPENDENT"/>
    <property type="match status" value="1"/>
</dbReference>
<dbReference type="InterPro" id="IPR007037">
    <property type="entry name" value="SIP_rossman_dom"/>
</dbReference>
<feature type="domain" description="FAD-binding FR-type" evidence="2">
    <location>
        <begin position="13"/>
        <end position="136"/>
    </location>
</feature>
<comment type="similarity">
    <text evidence="1">Belongs to the SIP oxidoreductase family.</text>
</comment>
<reference evidence="4" key="1">
    <citation type="journal article" date="2019" name="Int. J. Syst. Evol. Microbiol.">
        <title>The Global Catalogue of Microorganisms (GCM) 10K type strain sequencing project: providing services to taxonomists for standard genome sequencing and annotation.</title>
        <authorList>
            <consortium name="The Broad Institute Genomics Platform"/>
            <consortium name="The Broad Institute Genome Sequencing Center for Infectious Disease"/>
            <person name="Wu L."/>
            <person name="Ma J."/>
        </authorList>
    </citation>
    <scope>NUCLEOTIDE SEQUENCE [LARGE SCALE GENOMIC DNA]</scope>
    <source>
        <strain evidence="4">JCM 16242</strain>
    </source>
</reference>
<proteinExistence type="inferred from homology"/>
<dbReference type="Pfam" id="PF04954">
    <property type="entry name" value="SIP"/>
    <property type="match status" value="1"/>
</dbReference>
<name>A0ABP3EEK2_9GAMM</name>
<evidence type="ECO:0000313" key="4">
    <source>
        <dbReference type="Proteomes" id="UP001500657"/>
    </source>
</evidence>
<dbReference type="CDD" id="cd06193">
    <property type="entry name" value="siderophore_interacting"/>
    <property type="match status" value="1"/>
</dbReference>
<dbReference type="Gene3D" id="2.40.30.10">
    <property type="entry name" value="Translation factors"/>
    <property type="match status" value="1"/>
</dbReference>
<comment type="caution">
    <text evidence="3">The sequence shown here is derived from an EMBL/GenBank/DDBJ whole genome shotgun (WGS) entry which is preliminary data.</text>
</comment>
<accession>A0ABP3EEK2</accession>
<dbReference type="Gene3D" id="3.40.50.80">
    <property type="entry name" value="Nucleotide-binding domain of ferredoxin-NADP reductase (FNR) module"/>
    <property type="match status" value="1"/>
</dbReference>
<protein>
    <submittedName>
        <fullName evidence="3">Siderophore-interacting protein</fullName>
    </submittedName>
</protein>
<dbReference type="RefSeq" id="WP_343883439.1">
    <property type="nucleotide sequence ID" value="NZ_BAAAFO010000004.1"/>
</dbReference>
<dbReference type="PROSITE" id="PS51384">
    <property type="entry name" value="FAD_FR"/>
    <property type="match status" value="1"/>
</dbReference>
<keyword evidence="4" id="KW-1185">Reference proteome</keyword>
<evidence type="ECO:0000259" key="2">
    <source>
        <dbReference type="PROSITE" id="PS51384"/>
    </source>
</evidence>